<evidence type="ECO:0000313" key="1">
    <source>
        <dbReference type="EMBL" id="KAK9113277.1"/>
    </source>
</evidence>
<name>A0AAP0IDJ9_9MAGN</name>
<comment type="caution">
    <text evidence="1">The sequence shown here is derived from an EMBL/GenBank/DDBJ whole genome shotgun (WGS) entry which is preliminary data.</text>
</comment>
<reference evidence="1 2" key="1">
    <citation type="submission" date="2024-01" db="EMBL/GenBank/DDBJ databases">
        <title>Genome assemblies of Stephania.</title>
        <authorList>
            <person name="Yang L."/>
        </authorList>
    </citation>
    <scope>NUCLEOTIDE SEQUENCE [LARGE SCALE GENOMIC DNA]</scope>
    <source>
        <strain evidence="1">JXDWG</strain>
        <tissue evidence="1">Leaf</tissue>
    </source>
</reference>
<sequence length="69" mass="7721">MISLHIGSLLSSWMSCTIRPLGHRVLSGSRCTLHYIGVVQWMPLQPFVHIPVQNLYACYINSKSYGSAT</sequence>
<accession>A0AAP0IDJ9</accession>
<dbReference type="AlphaFoldDB" id="A0AAP0IDJ9"/>
<keyword evidence="2" id="KW-1185">Reference proteome</keyword>
<gene>
    <name evidence="1" type="ORF">Scep_020796</name>
</gene>
<proteinExistence type="predicted"/>
<dbReference type="EMBL" id="JBBNAG010000008">
    <property type="protein sequence ID" value="KAK9113277.1"/>
    <property type="molecule type" value="Genomic_DNA"/>
</dbReference>
<organism evidence="1 2">
    <name type="scientific">Stephania cephalantha</name>
    <dbReference type="NCBI Taxonomy" id="152367"/>
    <lineage>
        <taxon>Eukaryota</taxon>
        <taxon>Viridiplantae</taxon>
        <taxon>Streptophyta</taxon>
        <taxon>Embryophyta</taxon>
        <taxon>Tracheophyta</taxon>
        <taxon>Spermatophyta</taxon>
        <taxon>Magnoliopsida</taxon>
        <taxon>Ranunculales</taxon>
        <taxon>Menispermaceae</taxon>
        <taxon>Menispermoideae</taxon>
        <taxon>Cissampelideae</taxon>
        <taxon>Stephania</taxon>
    </lineage>
</organism>
<evidence type="ECO:0000313" key="2">
    <source>
        <dbReference type="Proteomes" id="UP001419268"/>
    </source>
</evidence>
<protein>
    <submittedName>
        <fullName evidence="1">Uncharacterized protein</fullName>
    </submittedName>
</protein>
<dbReference type="Proteomes" id="UP001419268">
    <property type="component" value="Unassembled WGS sequence"/>
</dbReference>